<organism evidence="1 2">
    <name type="scientific">candidate division WWE3 bacterium CG10_big_fil_rev_8_21_14_0_10_32_10</name>
    <dbReference type="NCBI Taxonomy" id="1975090"/>
    <lineage>
        <taxon>Bacteria</taxon>
        <taxon>Katanobacteria</taxon>
    </lineage>
</organism>
<evidence type="ECO:0000313" key="2">
    <source>
        <dbReference type="Proteomes" id="UP000230214"/>
    </source>
</evidence>
<dbReference type="EMBL" id="PCXU01000017">
    <property type="protein sequence ID" value="PIR43614.1"/>
    <property type="molecule type" value="Genomic_DNA"/>
</dbReference>
<sequence>MEHNKNWEITKVKLKMPNQCQIHKCKFQHLVFTNSFYISPTLSGLVPHSGGALTFEIKKWDFLQIIQ</sequence>
<evidence type="ECO:0000313" key="1">
    <source>
        <dbReference type="EMBL" id="PIR43614.1"/>
    </source>
</evidence>
<dbReference type="Proteomes" id="UP000230214">
    <property type="component" value="Unassembled WGS sequence"/>
</dbReference>
<accession>A0A2H0RC48</accession>
<proteinExistence type="predicted"/>
<name>A0A2H0RC48_UNCKA</name>
<gene>
    <name evidence="1" type="ORF">COV24_01835</name>
</gene>
<dbReference type="AlphaFoldDB" id="A0A2H0RC48"/>
<comment type="caution">
    <text evidence="1">The sequence shown here is derived from an EMBL/GenBank/DDBJ whole genome shotgun (WGS) entry which is preliminary data.</text>
</comment>
<reference evidence="1 2" key="1">
    <citation type="submission" date="2017-09" db="EMBL/GenBank/DDBJ databases">
        <title>Depth-based differentiation of microbial function through sediment-hosted aquifers and enrichment of novel symbionts in the deep terrestrial subsurface.</title>
        <authorList>
            <person name="Probst A.J."/>
            <person name="Ladd B."/>
            <person name="Jarett J.K."/>
            <person name="Geller-Mcgrath D.E."/>
            <person name="Sieber C.M."/>
            <person name="Emerson J.B."/>
            <person name="Anantharaman K."/>
            <person name="Thomas B.C."/>
            <person name="Malmstrom R."/>
            <person name="Stieglmeier M."/>
            <person name="Klingl A."/>
            <person name="Woyke T."/>
            <person name="Ryan C.M."/>
            <person name="Banfield J.F."/>
        </authorList>
    </citation>
    <scope>NUCLEOTIDE SEQUENCE [LARGE SCALE GENOMIC DNA]</scope>
    <source>
        <strain evidence="1">CG10_big_fil_rev_8_21_14_0_10_32_10</strain>
    </source>
</reference>
<protein>
    <submittedName>
        <fullName evidence="1">Uncharacterized protein</fullName>
    </submittedName>
</protein>